<organism evidence="2 4">
    <name type="scientific">Gibberella zeae (strain ATCC MYA-4620 / CBS 123657 / FGSC 9075 / NRRL 31084 / PH-1)</name>
    <name type="common">Wheat head blight fungus</name>
    <name type="synonym">Fusarium graminearum</name>
    <dbReference type="NCBI Taxonomy" id="229533"/>
    <lineage>
        <taxon>Eukaryota</taxon>
        <taxon>Fungi</taxon>
        <taxon>Dikarya</taxon>
        <taxon>Ascomycota</taxon>
        <taxon>Pezizomycotina</taxon>
        <taxon>Sordariomycetes</taxon>
        <taxon>Hypocreomycetidae</taxon>
        <taxon>Hypocreales</taxon>
        <taxon>Nectriaceae</taxon>
        <taxon>Fusarium</taxon>
    </lineage>
</organism>
<keyword evidence="4" id="KW-1185">Reference proteome</keyword>
<dbReference type="EMBL" id="HG970332">
    <property type="protein sequence ID" value="CEF74117.1"/>
    <property type="molecule type" value="Genomic_DNA"/>
</dbReference>
<reference evidence="3" key="4">
    <citation type="submission" date="2017-01" db="UniProtKB">
        <authorList>
            <consortium name="EnsemblFungi"/>
        </authorList>
    </citation>
    <scope>IDENTIFICATION</scope>
    <source>
        <strain evidence="3">PH-1 / ATCC MYA-4620 / FGSC 9075 / NRRL 31084</strain>
    </source>
</reference>
<dbReference type="InParanoid" id="A0A098D6N7"/>
<sequence length="74" mass="8310">MDKVAIIQITMDASVRDIWVNISSLTIGLAITENQKQKKRKKDETQPQTKKQPQSMPQGSSSCMQRNTFAQGSK</sequence>
<protein>
    <submittedName>
        <fullName evidence="2">Chromosome 1, complete genome</fullName>
    </submittedName>
</protein>
<dbReference type="AlphaFoldDB" id="A0A098D6N7"/>
<name>A0A098D6N7_GIBZE</name>
<evidence type="ECO:0000256" key="1">
    <source>
        <dbReference type="SAM" id="MobiDB-lite"/>
    </source>
</evidence>
<accession>A0A098D6N7</accession>
<evidence type="ECO:0000313" key="4">
    <source>
        <dbReference type="Proteomes" id="UP000070720"/>
    </source>
</evidence>
<reference evidence="3 4" key="1">
    <citation type="journal article" date="2007" name="Science">
        <title>The Fusarium graminearum genome reveals a link between localized polymorphism and pathogen specialization.</title>
        <authorList>
            <person name="Cuomo C.A."/>
            <person name="Gueldener U."/>
            <person name="Xu J.-R."/>
            <person name="Trail F."/>
            <person name="Turgeon B.G."/>
            <person name="Di Pietro A."/>
            <person name="Walton J.D."/>
            <person name="Ma L.-J."/>
            <person name="Baker S.E."/>
            <person name="Rep M."/>
            <person name="Adam G."/>
            <person name="Antoniw J."/>
            <person name="Baldwin T."/>
            <person name="Calvo S.E."/>
            <person name="Chang Y.-L."/>
            <person name="DeCaprio D."/>
            <person name="Gale L.R."/>
            <person name="Gnerre S."/>
            <person name="Goswami R.S."/>
            <person name="Hammond-Kosack K."/>
            <person name="Harris L.J."/>
            <person name="Hilburn K."/>
            <person name="Kennell J.C."/>
            <person name="Kroken S."/>
            <person name="Magnuson J.K."/>
            <person name="Mannhaupt G."/>
            <person name="Mauceli E.W."/>
            <person name="Mewes H.-W."/>
            <person name="Mitterbauer R."/>
            <person name="Muehlbauer G."/>
            <person name="Muensterkoetter M."/>
            <person name="Nelson D."/>
            <person name="O'Donnell K."/>
            <person name="Ouellet T."/>
            <person name="Qi W."/>
            <person name="Quesneville H."/>
            <person name="Roncero M.I.G."/>
            <person name="Seong K.-Y."/>
            <person name="Tetko I.V."/>
            <person name="Urban M."/>
            <person name="Waalwijk C."/>
            <person name="Ward T.J."/>
            <person name="Yao J."/>
            <person name="Birren B.W."/>
            <person name="Kistler H.C."/>
        </authorList>
    </citation>
    <scope>NUCLEOTIDE SEQUENCE [LARGE SCALE GENOMIC DNA]</scope>
    <source>
        <strain evidence="4">ATCC MYA-4620 / CBS 123657 / FGSC 9075 / NRRL 31084 / PH-1</strain>
        <strain evidence="3">PH-1 / ATCC MYA-4620 / FGSC 9075 / NRRL 31084</strain>
    </source>
</reference>
<feature type="region of interest" description="Disordered" evidence="1">
    <location>
        <begin position="34"/>
        <end position="74"/>
    </location>
</feature>
<gene>
    <name evidence="2" type="ORF">FGRAMPH1_01T04621</name>
</gene>
<feature type="compositionally biased region" description="Polar residues" evidence="1">
    <location>
        <begin position="46"/>
        <end position="74"/>
    </location>
</feature>
<accession>A0A0E0RS92</accession>
<dbReference type="Proteomes" id="UP000070720">
    <property type="component" value="Chromosome 1"/>
</dbReference>
<evidence type="ECO:0000313" key="3">
    <source>
        <dbReference type="EnsemblFungi" id="CEF74117"/>
    </source>
</evidence>
<dbReference type="VEuPathDB" id="FungiDB:FGRAMPH1_01G04621"/>
<reference evidence="2 4" key="3">
    <citation type="journal article" date="2015" name="BMC Genomics">
        <title>The completed genome sequence of the pathogenic ascomycete fungus Fusarium graminearum.</title>
        <authorList>
            <person name="King R."/>
            <person name="Urban M."/>
            <person name="Hammond-Kosack M.C."/>
            <person name="Hassani-Pak K."/>
            <person name="Hammond-Kosack K.E."/>
        </authorList>
    </citation>
    <scope>NUCLEOTIDE SEQUENCE [LARGE SCALE GENOMIC DNA]</scope>
    <source>
        <strain evidence="4">ATCC MYA-4620 / CBS 123657 / FGSC 9075 / NRRL 31084 / PH-1</strain>
        <strain evidence="2">PH-1</strain>
    </source>
</reference>
<dbReference type="EnsemblFungi" id="CEF74117">
    <property type="protein sequence ID" value="CEF74117"/>
    <property type="gene ID" value="FGRRES_20062"/>
</dbReference>
<proteinExistence type="predicted"/>
<evidence type="ECO:0000313" key="2">
    <source>
        <dbReference type="EMBL" id="CEF74117.1"/>
    </source>
</evidence>
<reference evidence="3 4" key="2">
    <citation type="journal article" date="2010" name="Nature">
        <title>Comparative genomics reveals mobile pathogenicity chromosomes in Fusarium.</title>
        <authorList>
            <person name="Ma L.J."/>
            <person name="van der Does H.C."/>
            <person name="Borkovich K.A."/>
            <person name="Coleman J.J."/>
            <person name="Daboussi M.J."/>
            <person name="Di Pietro A."/>
            <person name="Dufresne M."/>
            <person name="Freitag M."/>
            <person name="Grabherr M."/>
            <person name="Henrissat B."/>
            <person name="Houterman P.M."/>
            <person name="Kang S."/>
            <person name="Shim W.B."/>
            <person name="Woloshuk C."/>
            <person name="Xie X."/>
            <person name="Xu J.R."/>
            <person name="Antoniw J."/>
            <person name="Baker S.E."/>
            <person name="Bluhm B.H."/>
            <person name="Breakspear A."/>
            <person name="Brown D.W."/>
            <person name="Butchko R.A."/>
            <person name="Chapman S."/>
            <person name="Coulson R."/>
            <person name="Coutinho P.M."/>
            <person name="Danchin E.G."/>
            <person name="Diener A."/>
            <person name="Gale L.R."/>
            <person name="Gardiner D.M."/>
            <person name="Goff S."/>
            <person name="Hammond-Kosack K.E."/>
            <person name="Hilburn K."/>
            <person name="Hua-Van A."/>
            <person name="Jonkers W."/>
            <person name="Kazan K."/>
            <person name="Kodira C.D."/>
            <person name="Koehrsen M."/>
            <person name="Kumar L."/>
            <person name="Lee Y.H."/>
            <person name="Li L."/>
            <person name="Manners J.M."/>
            <person name="Miranda-Saavedra D."/>
            <person name="Mukherjee M."/>
            <person name="Park G."/>
            <person name="Park J."/>
            <person name="Park S.Y."/>
            <person name="Proctor R.H."/>
            <person name="Regev A."/>
            <person name="Ruiz-Roldan M.C."/>
            <person name="Sain D."/>
            <person name="Sakthikumar S."/>
            <person name="Sykes S."/>
            <person name="Schwartz D.C."/>
            <person name="Turgeon B.G."/>
            <person name="Wapinski I."/>
            <person name="Yoder O."/>
            <person name="Young S."/>
            <person name="Zeng Q."/>
            <person name="Zhou S."/>
            <person name="Galagan J."/>
            <person name="Cuomo C.A."/>
            <person name="Kistler H.C."/>
            <person name="Rep M."/>
        </authorList>
    </citation>
    <scope>GENOME REANNOTATION</scope>
    <source>
        <strain evidence="4">ATCC MYA-4620 / CBS 123657 / FGSC 9075 / NRRL 31084 / PH-1</strain>
        <strain evidence="3">PH-1 / ATCC MYA-4620 / FGSC 9075 / NRRL 31084</strain>
    </source>
</reference>